<protein>
    <submittedName>
        <fullName evidence="1">Uncharacterized protein</fullName>
    </submittedName>
</protein>
<dbReference type="Proteomes" id="UP000462922">
    <property type="component" value="Unassembled WGS sequence"/>
</dbReference>
<dbReference type="Proteomes" id="UP000285469">
    <property type="component" value="Unassembled WGS sequence"/>
</dbReference>
<comment type="caution">
    <text evidence="1">The sequence shown here is derived from an EMBL/GenBank/DDBJ whole genome shotgun (WGS) entry which is preliminary data.</text>
</comment>
<dbReference type="RefSeq" id="WP_007848371.1">
    <property type="nucleotide sequence ID" value="NZ_BAABZK010000001.1"/>
</dbReference>
<sequence length="73" mass="8170">MKSAKIEMNKGLLEAWLEAVHENGLPVNIQTGREYNDCNGDRTVEVLMEYDESDKMLVMGALNATINEWAGLV</sequence>
<organism evidence="1 4">
    <name type="scientific">Phocaeicola vulgatus</name>
    <name type="common">Bacteroides vulgatus</name>
    <dbReference type="NCBI Taxonomy" id="821"/>
    <lineage>
        <taxon>Bacteria</taxon>
        <taxon>Pseudomonadati</taxon>
        <taxon>Bacteroidota</taxon>
        <taxon>Bacteroidia</taxon>
        <taxon>Bacteroidales</taxon>
        <taxon>Bacteroidaceae</taxon>
        <taxon>Phocaeicola</taxon>
    </lineage>
</organism>
<proteinExistence type="predicted"/>
<accession>A0A413BTE2</accession>
<dbReference type="AlphaFoldDB" id="A0A413BTE2"/>
<dbReference type="EMBL" id="QSAI01000049">
    <property type="protein sequence ID" value="RGW44487.1"/>
    <property type="molecule type" value="Genomic_DNA"/>
</dbReference>
<name>A0A413BTE2_PHOVU</name>
<reference evidence="2 3" key="1">
    <citation type="submission" date="2018-08" db="EMBL/GenBank/DDBJ databases">
        <title>A genome reference for cultivated species of the human gut microbiota.</title>
        <authorList>
            <person name="Zou Y."/>
            <person name="Xue W."/>
            <person name="Luo G."/>
        </authorList>
    </citation>
    <scope>NUCLEOTIDE SEQUENCE [LARGE SCALE GENOMIC DNA]</scope>
    <source>
        <strain evidence="2 3">AF12-25</strain>
    </source>
</reference>
<evidence type="ECO:0000313" key="2">
    <source>
        <dbReference type="EMBL" id="RGW44487.1"/>
    </source>
</evidence>
<gene>
    <name evidence="2" type="ORF">DWV70_19620</name>
    <name evidence="1" type="ORF">GAY76_01320</name>
</gene>
<dbReference type="EMBL" id="WDAX01000002">
    <property type="protein sequence ID" value="KAB6576944.1"/>
    <property type="molecule type" value="Genomic_DNA"/>
</dbReference>
<evidence type="ECO:0000313" key="4">
    <source>
        <dbReference type="Proteomes" id="UP000462922"/>
    </source>
</evidence>
<evidence type="ECO:0000313" key="3">
    <source>
        <dbReference type="Proteomes" id="UP000285469"/>
    </source>
</evidence>
<reference evidence="1 4" key="2">
    <citation type="journal article" date="2019" name="Nat. Med.">
        <title>A library of human gut bacterial isolates paired with longitudinal multiomics data enables mechanistic microbiome research.</title>
        <authorList>
            <person name="Poyet M."/>
            <person name="Groussin M."/>
            <person name="Gibbons S.M."/>
            <person name="Avila-Pacheco J."/>
            <person name="Jiang X."/>
            <person name="Kearney S.M."/>
            <person name="Perrotta A.R."/>
            <person name="Berdy B."/>
            <person name="Zhao S."/>
            <person name="Lieberman T.D."/>
            <person name="Swanson P.K."/>
            <person name="Smith M."/>
            <person name="Roesemann S."/>
            <person name="Alexander J.E."/>
            <person name="Rich S.A."/>
            <person name="Livny J."/>
            <person name="Vlamakis H."/>
            <person name="Clish C."/>
            <person name="Bullock K."/>
            <person name="Deik A."/>
            <person name="Scott J."/>
            <person name="Pierce K.A."/>
            <person name="Xavier R.J."/>
            <person name="Alm E.J."/>
        </authorList>
    </citation>
    <scope>NUCLEOTIDE SEQUENCE [LARGE SCALE GENOMIC DNA]</scope>
    <source>
        <strain evidence="1 4">BIOML-A110</strain>
    </source>
</reference>
<evidence type="ECO:0000313" key="1">
    <source>
        <dbReference type="EMBL" id="KAB6576944.1"/>
    </source>
</evidence>